<keyword evidence="1" id="KW-1015">Disulfide bond</keyword>
<dbReference type="GO" id="GO:0004252">
    <property type="term" value="F:serine-type endopeptidase activity"/>
    <property type="evidence" value="ECO:0007669"/>
    <property type="project" value="InterPro"/>
</dbReference>
<dbReference type="AlphaFoldDB" id="A0A7J7KQJ1"/>
<proteinExistence type="predicted"/>
<dbReference type="InterPro" id="IPR043504">
    <property type="entry name" value="Peptidase_S1_PA_chymotrypsin"/>
</dbReference>
<organism evidence="3 4">
    <name type="scientific">Bugula neritina</name>
    <name type="common">Brown bryozoan</name>
    <name type="synonym">Sertularia neritina</name>
    <dbReference type="NCBI Taxonomy" id="10212"/>
    <lineage>
        <taxon>Eukaryota</taxon>
        <taxon>Metazoa</taxon>
        <taxon>Spiralia</taxon>
        <taxon>Lophotrochozoa</taxon>
        <taxon>Bryozoa</taxon>
        <taxon>Gymnolaemata</taxon>
        <taxon>Cheilostomatida</taxon>
        <taxon>Flustrina</taxon>
        <taxon>Buguloidea</taxon>
        <taxon>Bugulidae</taxon>
        <taxon>Bugula</taxon>
    </lineage>
</organism>
<dbReference type="Gene3D" id="2.40.10.10">
    <property type="entry name" value="Trypsin-like serine proteases"/>
    <property type="match status" value="1"/>
</dbReference>
<evidence type="ECO:0000259" key="2">
    <source>
        <dbReference type="Pfam" id="PF00089"/>
    </source>
</evidence>
<dbReference type="Pfam" id="PF00089">
    <property type="entry name" value="Trypsin"/>
    <property type="match status" value="1"/>
</dbReference>
<dbReference type="OrthoDB" id="664115at2759"/>
<protein>
    <submittedName>
        <fullName evidence="3">CELA2A</fullName>
    </submittedName>
</protein>
<name>A0A7J7KQJ1_BUGNE</name>
<evidence type="ECO:0000313" key="3">
    <source>
        <dbReference type="EMBL" id="KAF6040454.1"/>
    </source>
</evidence>
<keyword evidence="4" id="KW-1185">Reference proteome</keyword>
<dbReference type="InterPro" id="IPR009003">
    <property type="entry name" value="Peptidase_S1_PA"/>
</dbReference>
<evidence type="ECO:0000256" key="1">
    <source>
        <dbReference type="ARBA" id="ARBA00023157"/>
    </source>
</evidence>
<feature type="domain" description="Peptidase S1" evidence="2">
    <location>
        <begin position="9"/>
        <end position="68"/>
    </location>
</feature>
<dbReference type="InterPro" id="IPR001254">
    <property type="entry name" value="Trypsin_dom"/>
</dbReference>
<evidence type="ECO:0000313" key="4">
    <source>
        <dbReference type="Proteomes" id="UP000593567"/>
    </source>
</evidence>
<comment type="caution">
    <text evidence="3">The sequence shown here is derived from an EMBL/GenBank/DDBJ whole genome shotgun (WGS) entry which is preliminary data.</text>
</comment>
<reference evidence="3" key="1">
    <citation type="submission" date="2020-06" db="EMBL/GenBank/DDBJ databases">
        <title>Draft genome of Bugula neritina, a colonial animal packing powerful symbionts and potential medicines.</title>
        <authorList>
            <person name="Rayko M."/>
        </authorList>
    </citation>
    <scope>NUCLEOTIDE SEQUENCE [LARGE SCALE GENOMIC DNA]</scope>
    <source>
        <strain evidence="3">Kwan_BN1</strain>
    </source>
</reference>
<dbReference type="GO" id="GO:0006508">
    <property type="term" value="P:proteolysis"/>
    <property type="evidence" value="ECO:0007669"/>
    <property type="project" value="InterPro"/>
</dbReference>
<gene>
    <name evidence="3" type="ORF">EB796_001236</name>
</gene>
<dbReference type="PANTHER" id="PTHR24252">
    <property type="entry name" value="ACROSIN-RELATED"/>
    <property type="match status" value="1"/>
</dbReference>
<dbReference type="PANTHER" id="PTHR24252:SF8">
    <property type="entry name" value="ACROSIN"/>
    <property type="match status" value="1"/>
</dbReference>
<sequence>MLYSLSCQHEDWSADVRGSPSDLALLELSTPVEFNDYIQPVCLPEYQHQDFYPEDDCWISGWGDTKGSAFSLTD</sequence>
<accession>A0A7J7KQJ1</accession>
<dbReference type="SUPFAM" id="SSF50494">
    <property type="entry name" value="Trypsin-like serine proteases"/>
    <property type="match status" value="1"/>
</dbReference>
<dbReference type="EMBL" id="VXIV02000139">
    <property type="protein sequence ID" value="KAF6040454.1"/>
    <property type="molecule type" value="Genomic_DNA"/>
</dbReference>
<dbReference type="Proteomes" id="UP000593567">
    <property type="component" value="Unassembled WGS sequence"/>
</dbReference>